<reference evidence="9 10" key="1">
    <citation type="submission" date="2020-11" db="EMBL/GenBank/DDBJ databases">
        <title>Pseudonocardia abyssalis sp. nov. and Pseudonocardia oceani sp. nov., description and phylogenomic analysis of two novel actinomycetes isolated from the deep Southern Ocean.</title>
        <authorList>
            <person name="Parra J."/>
        </authorList>
    </citation>
    <scope>NUCLEOTIDE SEQUENCE [LARGE SCALE GENOMIC DNA]</scope>
    <source>
        <strain evidence="9 10">KRD-168</strain>
    </source>
</reference>
<feature type="domain" description="RNA polymerase sigma-70 region 3" evidence="6">
    <location>
        <begin position="124"/>
        <end position="185"/>
    </location>
</feature>
<evidence type="ECO:0000256" key="4">
    <source>
        <dbReference type="ARBA" id="ARBA00023163"/>
    </source>
</evidence>
<keyword evidence="4" id="KW-0804">Transcription</keyword>
<dbReference type="NCBIfam" id="TIGR02980">
    <property type="entry name" value="SigBFG"/>
    <property type="match status" value="1"/>
</dbReference>
<evidence type="ECO:0000313" key="9">
    <source>
        <dbReference type="EMBL" id="MBW0137241.1"/>
    </source>
</evidence>
<evidence type="ECO:0000259" key="8">
    <source>
        <dbReference type="Pfam" id="PF04545"/>
    </source>
</evidence>
<keyword evidence="10" id="KW-1185">Reference proteome</keyword>
<evidence type="ECO:0000256" key="2">
    <source>
        <dbReference type="ARBA" id="ARBA00023082"/>
    </source>
</evidence>
<feature type="domain" description="RNA polymerase sigma-70 region 4" evidence="8">
    <location>
        <begin position="204"/>
        <end position="252"/>
    </location>
</feature>
<feature type="region of interest" description="Disordered" evidence="5">
    <location>
        <begin position="260"/>
        <end position="294"/>
    </location>
</feature>
<dbReference type="InterPro" id="IPR014322">
    <property type="entry name" value="RNA_pol_sigma-B/F/G"/>
</dbReference>
<feature type="domain" description="RNA polymerase sigma-70 region 2" evidence="7">
    <location>
        <begin position="44"/>
        <end position="109"/>
    </location>
</feature>
<dbReference type="InterPro" id="IPR007624">
    <property type="entry name" value="RNA_pol_sigma70_r3"/>
</dbReference>
<dbReference type="Pfam" id="PF04539">
    <property type="entry name" value="Sigma70_r3"/>
    <property type="match status" value="1"/>
</dbReference>
<sequence>MAPNRSGRRVDEYSDLRPLLARFAGLPTDDPLRRTLQEELVIGFLPVVQHIARRYRNSGEPSADLEQVGTIGLLGALKRYDPGTGKDFLSFAVPTITGEIKRHFRDRAWSMHVPRPVKDLHSRLPAAIQELSAATGRAPRPSQLAIHLGVDTEKVLEALHARHTDRSSSLDEHLSDSDTELGDVLGRPDPGFDLTDDRLGLRSALSVLPARDRYVVGLRFFDDLTQTQIAERIGVSQMHVSRILARSLAVLRRSPAFDHADSHDGTATATCPGDGPHSPVVPNRCRGPSGRAAR</sequence>
<evidence type="ECO:0000256" key="1">
    <source>
        <dbReference type="ARBA" id="ARBA00023015"/>
    </source>
</evidence>
<evidence type="ECO:0000256" key="3">
    <source>
        <dbReference type="ARBA" id="ARBA00023125"/>
    </source>
</evidence>
<evidence type="ECO:0000259" key="7">
    <source>
        <dbReference type="Pfam" id="PF04542"/>
    </source>
</evidence>
<dbReference type="InterPro" id="IPR007630">
    <property type="entry name" value="RNA_pol_sigma70_r4"/>
</dbReference>
<evidence type="ECO:0000256" key="5">
    <source>
        <dbReference type="SAM" id="MobiDB-lite"/>
    </source>
</evidence>
<dbReference type="Pfam" id="PF04542">
    <property type="entry name" value="Sigma70_r2"/>
    <property type="match status" value="1"/>
</dbReference>
<feature type="compositionally biased region" description="Basic and acidic residues" evidence="5">
    <location>
        <begin position="162"/>
        <end position="176"/>
    </location>
</feature>
<protein>
    <submittedName>
        <fullName evidence="9">SigB/SigF/SigG family RNA polymerase sigma factor</fullName>
    </submittedName>
</protein>
<dbReference type="PANTHER" id="PTHR30385">
    <property type="entry name" value="SIGMA FACTOR F FLAGELLAR"/>
    <property type="match status" value="1"/>
</dbReference>
<dbReference type="RefSeq" id="WP_218603674.1">
    <property type="nucleotide sequence ID" value="NZ_JADQDJ010000148.1"/>
</dbReference>
<proteinExistence type="predicted"/>
<dbReference type="EMBL" id="JADQDK010000001">
    <property type="protein sequence ID" value="MBW0137241.1"/>
    <property type="molecule type" value="Genomic_DNA"/>
</dbReference>
<organism evidence="9 10">
    <name type="scientific">Pseudonocardia abyssalis</name>
    <dbReference type="NCBI Taxonomy" id="2792008"/>
    <lineage>
        <taxon>Bacteria</taxon>
        <taxon>Bacillati</taxon>
        <taxon>Actinomycetota</taxon>
        <taxon>Actinomycetes</taxon>
        <taxon>Pseudonocardiales</taxon>
        <taxon>Pseudonocardiaceae</taxon>
        <taxon>Pseudonocardia</taxon>
    </lineage>
</organism>
<dbReference type="NCBIfam" id="TIGR02937">
    <property type="entry name" value="sigma70-ECF"/>
    <property type="match status" value="1"/>
</dbReference>
<keyword evidence="3" id="KW-0238">DNA-binding</keyword>
<dbReference type="Proteomes" id="UP000694287">
    <property type="component" value="Unassembled WGS sequence"/>
</dbReference>
<evidence type="ECO:0000259" key="6">
    <source>
        <dbReference type="Pfam" id="PF04539"/>
    </source>
</evidence>
<accession>A0ABS6UYE7</accession>
<keyword evidence="1" id="KW-0805">Transcription regulation</keyword>
<dbReference type="InterPro" id="IPR014284">
    <property type="entry name" value="RNA_pol_sigma-70_dom"/>
</dbReference>
<comment type="caution">
    <text evidence="9">The sequence shown here is derived from an EMBL/GenBank/DDBJ whole genome shotgun (WGS) entry which is preliminary data.</text>
</comment>
<gene>
    <name evidence="9" type="ORF">I4I81_23690</name>
</gene>
<evidence type="ECO:0000313" key="10">
    <source>
        <dbReference type="Proteomes" id="UP000694287"/>
    </source>
</evidence>
<dbReference type="Pfam" id="PF04545">
    <property type="entry name" value="Sigma70_r4"/>
    <property type="match status" value="1"/>
</dbReference>
<dbReference type="CDD" id="cd06171">
    <property type="entry name" value="Sigma70_r4"/>
    <property type="match status" value="1"/>
</dbReference>
<name>A0ABS6UYE7_9PSEU</name>
<dbReference type="PANTHER" id="PTHR30385:SF4">
    <property type="entry name" value="RNA POLYMERASE SIGMA-E FACTOR"/>
    <property type="match status" value="1"/>
</dbReference>
<dbReference type="InterPro" id="IPR007627">
    <property type="entry name" value="RNA_pol_sigma70_r2"/>
</dbReference>
<feature type="region of interest" description="Disordered" evidence="5">
    <location>
        <begin position="162"/>
        <end position="188"/>
    </location>
</feature>
<keyword evidence="2" id="KW-0731">Sigma factor</keyword>